<name>A0A418NSZ7_9SPHN</name>
<protein>
    <recommendedName>
        <fullName evidence="2">YdbS-like PH domain-containing protein</fullName>
    </recommendedName>
</protein>
<proteinExistence type="predicted"/>
<dbReference type="Proteomes" id="UP000286576">
    <property type="component" value="Unassembled WGS sequence"/>
</dbReference>
<dbReference type="InterPro" id="IPR005182">
    <property type="entry name" value="YdbS-like_PH"/>
</dbReference>
<evidence type="ECO:0000313" key="3">
    <source>
        <dbReference type="EMBL" id="RIV86622.1"/>
    </source>
</evidence>
<feature type="transmembrane region" description="Helical" evidence="1">
    <location>
        <begin position="21"/>
        <end position="41"/>
    </location>
</feature>
<evidence type="ECO:0000259" key="2">
    <source>
        <dbReference type="Pfam" id="PF03703"/>
    </source>
</evidence>
<accession>A0A418NSZ7</accession>
<dbReference type="EMBL" id="QXFL01000003">
    <property type="protein sequence ID" value="RIV86622.1"/>
    <property type="molecule type" value="Genomic_DNA"/>
</dbReference>
<keyword evidence="1" id="KW-0812">Transmembrane</keyword>
<reference evidence="3 4" key="1">
    <citation type="submission" date="2018-08" db="EMBL/GenBank/DDBJ databases">
        <title>Erythrobacter zhengii sp.nov., a bacterium isolated from deep-sea sediment.</title>
        <authorList>
            <person name="Fang C."/>
            <person name="Wu Y.-H."/>
            <person name="Sun C."/>
            <person name="Wang H."/>
            <person name="Cheng H."/>
            <person name="Meng F.-X."/>
            <person name="Wang C.-S."/>
            <person name="Xu X.-W."/>
        </authorList>
    </citation>
    <scope>NUCLEOTIDE SEQUENCE [LARGE SCALE GENOMIC DNA]</scope>
    <source>
        <strain evidence="3 4">V18</strain>
    </source>
</reference>
<keyword evidence="4" id="KW-1185">Reference proteome</keyword>
<organism evidence="3 4">
    <name type="scientific">Aurantiacibacter zhengii</name>
    <dbReference type="NCBI Taxonomy" id="2307003"/>
    <lineage>
        <taxon>Bacteria</taxon>
        <taxon>Pseudomonadati</taxon>
        <taxon>Pseudomonadota</taxon>
        <taxon>Alphaproteobacteria</taxon>
        <taxon>Sphingomonadales</taxon>
        <taxon>Erythrobacteraceae</taxon>
        <taxon>Aurantiacibacter</taxon>
    </lineage>
</organism>
<dbReference type="PANTHER" id="PTHR34473">
    <property type="entry name" value="UPF0699 TRANSMEMBRANE PROTEIN YDBS"/>
    <property type="match status" value="1"/>
</dbReference>
<feature type="domain" description="YdbS-like PH" evidence="2">
    <location>
        <begin position="70"/>
        <end position="147"/>
    </location>
</feature>
<gene>
    <name evidence="3" type="ORF">D2V07_07885</name>
</gene>
<feature type="transmembrane region" description="Helical" evidence="1">
    <location>
        <begin position="47"/>
        <end position="66"/>
    </location>
</feature>
<sequence>MDTEPLTQLDPAYTTVMRIEGAIIVAPFLIVALGLGLAGAFPAPWTWVPMAVPVLIALVFVLLVPIKRYLSRGYHMSSDRLRVVKGVMFHADTVVPFSRVQHLDVEQGPLERAFGIARLILHTAGTHNSSVTLPGLRHGDAVTMREEIRAHVKRESL</sequence>
<dbReference type="AlphaFoldDB" id="A0A418NSZ7"/>
<dbReference type="PANTHER" id="PTHR34473:SF3">
    <property type="entry name" value="TRANSMEMBRANE PROTEIN-RELATED"/>
    <property type="match status" value="1"/>
</dbReference>
<dbReference type="Pfam" id="PF03703">
    <property type="entry name" value="bPH_2"/>
    <property type="match status" value="1"/>
</dbReference>
<dbReference type="RefSeq" id="WP_119586438.1">
    <property type="nucleotide sequence ID" value="NZ_CAWODQ010000022.1"/>
</dbReference>
<comment type="caution">
    <text evidence="3">The sequence shown here is derived from an EMBL/GenBank/DDBJ whole genome shotgun (WGS) entry which is preliminary data.</text>
</comment>
<evidence type="ECO:0000313" key="4">
    <source>
        <dbReference type="Proteomes" id="UP000286576"/>
    </source>
</evidence>
<keyword evidence="1" id="KW-0472">Membrane</keyword>
<dbReference type="OrthoDB" id="1750577at2"/>
<keyword evidence="1" id="KW-1133">Transmembrane helix</keyword>
<evidence type="ECO:0000256" key="1">
    <source>
        <dbReference type="SAM" id="Phobius"/>
    </source>
</evidence>